<organism evidence="1 2">
    <name type="scientific">Onchocerca flexuosa</name>
    <dbReference type="NCBI Taxonomy" id="387005"/>
    <lineage>
        <taxon>Eukaryota</taxon>
        <taxon>Metazoa</taxon>
        <taxon>Ecdysozoa</taxon>
        <taxon>Nematoda</taxon>
        <taxon>Chromadorea</taxon>
        <taxon>Rhabditida</taxon>
        <taxon>Spirurina</taxon>
        <taxon>Spiruromorpha</taxon>
        <taxon>Filarioidea</taxon>
        <taxon>Onchocercidae</taxon>
        <taxon>Onchocerca</taxon>
    </lineage>
</organism>
<evidence type="ECO:0000313" key="1">
    <source>
        <dbReference type="EMBL" id="OZC11876.1"/>
    </source>
</evidence>
<gene>
    <name evidence="1" type="ORF">X798_01057</name>
</gene>
<accession>A0A238C3Z4</accession>
<evidence type="ECO:0000313" key="2">
    <source>
        <dbReference type="Proteomes" id="UP000242913"/>
    </source>
</evidence>
<dbReference type="EMBL" id="KZ269979">
    <property type="protein sequence ID" value="OZC11876.1"/>
    <property type="molecule type" value="Genomic_DNA"/>
</dbReference>
<sequence length="80" mass="9037">MVLVIFDLSNYLSEELIVATIDDAQIRCCISGAVSRWQDNRWMSGIALLGNFLSLAREFWCLLALDTNVFILSLTIIPNE</sequence>
<proteinExistence type="predicted"/>
<keyword evidence="2" id="KW-1185">Reference proteome</keyword>
<name>A0A238C3Z4_9BILA</name>
<protein>
    <submittedName>
        <fullName evidence="1">Uncharacterized protein</fullName>
    </submittedName>
</protein>
<dbReference type="Proteomes" id="UP000242913">
    <property type="component" value="Unassembled WGS sequence"/>
</dbReference>
<reference evidence="1 2" key="1">
    <citation type="submission" date="2015-12" db="EMBL/GenBank/DDBJ databases">
        <title>Draft genome of the nematode, Onchocerca flexuosa.</title>
        <authorList>
            <person name="Mitreva M."/>
        </authorList>
    </citation>
    <scope>NUCLEOTIDE SEQUENCE [LARGE SCALE GENOMIC DNA]</scope>
    <source>
        <strain evidence="1">Red Deer</strain>
    </source>
</reference>
<dbReference type="AlphaFoldDB" id="A0A238C3Z4"/>